<dbReference type="SUPFAM" id="SSF53244">
    <property type="entry name" value="MurD-like peptide ligases, peptide-binding domain"/>
    <property type="match status" value="1"/>
</dbReference>
<dbReference type="Gene3D" id="3.40.1190.10">
    <property type="entry name" value="Mur-like, catalytic domain"/>
    <property type="match status" value="1"/>
</dbReference>
<protein>
    <submittedName>
        <fullName evidence="5">UDP-N-acetylmuramyl-tripeptide synthetase</fullName>
    </submittedName>
</protein>
<reference evidence="5 6" key="1">
    <citation type="journal article" date="2015" name="Nature">
        <title>rRNA introns, odd ribosomes, and small enigmatic genomes across a large radiation of phyla.</title>
        <authorList>
            <person name="Brown C.T."/>
            <person name="Hug L.A."/>
            <person name="Thomas B.C."/>
            <person name="Sharon I."/>
            <person name="Castelle C.J."/>
            <person name="Singh A."/>
            <person name="Wilkins M.J."/>
            <person name="Williams K.H."/>
            <person name="Banfield J.F."/>
        </authorList>
    </citation>
    <scope>NUCLEOTIDE SEQUENCE [LARGE SCALE GENOMIC DNA]</scope>
</reference>
<dbReference type="InterPro" id="IPR036615">
    <property type="entry name" value="Mur_ligase_C_dom_sf"/>
</dbReference>
<dbReference type="InterPro" id="IPR036565">
    <property type="entry name" value="Mur-like_cat_sf"/>
</dbReference>
<dbReference type="GO" id="GO:0009252">
    <property type="term" value="P:peptidoglycan biosynthetic process"/>
    <property type="evidence" value="ECO:0007669"/>
    <property type="project" value="UniProtKB-UniPathway"/>
</dbReference>
<dbReference type="PANTHER" id="PTHR23135:SF4">
    <property type="entry name" value="UDP-N-ACETYLMURAMOYL-L-ALANYL-D-GLUTAMATE--2,6-DIAMINOPIMELATE LIGASE MURE HOMOLOG, CHLOROPLASTIC"/>
    <property type="match status" value="1"/>
</dbReference>
<dbReference type="Gene3D" id="3.90.190.20">
    <property type="entry name" value="Mur ligase, C-terminal domain"/>
    <property type="match status" value="1"/>
</dbReference>
<dbReference type="GO" id="GO:0008360">
    <property type="term" value="P:regulation of cell shape"/>
    <property type="evidence" value="ECO:0007669"/>
    <property type="project" value="UniProtKB-KW"/>
</dbReference>
<dbReference type="UniPathway" id="UPA00219"/>
<keyword evidence="2" id="KW-0573">Peptidoglycan synthesis</keyword>
<dbReference type="SUPFAM" id="SSF53623">
    <property type="entry name" value="MurD-like peptide ligases, catalytic domain"/>
    <property type="match status" value="1"/>
</dbReference>
<name>A0A0G0PYJ6_9BACT</name>
<feature type="domain" description="Mur ligase central" evidence="4">
    <location>
        <begin position="48"/>
        <end position="174"/>
    </location>
</feature>
<dbReference type="InterPro" id="IPR005761">
    <property type="entry name" value="UDP-N-AcMur-Glu-dNH2Pim_ligase"/>
</dbReference>
<feature type="domain" description="Mur ligase central" evidence="4">
    <location>
        <begin position="198"/>
        <end position="279"/>
    </location>
</feature>
<dbReference type="PANTHER" id="PTHR23135">
    <property type="entry name" value="MUR LIGASE FAMILY MEMBER"/>
    <property type="match status" value="1"/>
</dbReference>
<evidence type="ECO:0000259" key="4">
    <source>
        <dbReference type="Pfam" id="PF08245"/>
    </source>
</evidence>
<dbReference type="InterPro" id="IPR013221">
    <property type="entry name" value="Mur_ligase_cen"/>
</dbReference>
<evidence type="ECO:0000313" key="5">
    <source>
        <dbReference type="EMBL" id="KKR32973.1"/>
    </source>
</evidence>
<comment type="caution">
    <text evidence="5">The sequence shown here is derived from an EMBL/GenBank/DDBJ whole genome shotgun (WGS) entry which is preliminary data.</text>
</comment>
<keyword evidence="2" id="KW-0132">Cell division</keyword>
<dbReference type="GO" id="GO:0005737">
    <property type="term" value="C:cytoplasm"/>
    <property type="evidence" value="ECO:0007669"/>
    <property type="project" value="UniProtKB-SubCell"/>
</dbReference>
<proteinExistence type="inferred from homology"/>
<comment type="subcellular location">
    <subcellularLocation>
        <location evidence="2">Cytoplasm</location>
    </subcellularLocation>
</comment>
<keyword evidence="2" id="KW-0133">Cell shape</keyword>
<accession>A0A0G0PYJ6</accession>
<comment type="pathway">
    <text evidence="2">Cell wall biogenesis; peptidoglycan biosynthesis.</text>
</comment>
<gene>
    <name evidence="5" type="ORF">UT64_C0017G0001</name>
</gene>
<evidence type="ECO:0000313" key="6">
    <source>
        <dbReference type="Proteomes" id="UP000034137"/>
    </source>
</evidence>
<dbReference type="PATRIC" id="fig|1618642.3.peg.404"/>
<evidence type="ECO:0000259" key="3">
    <source>
        <dbReference type="Pfam" id="PF02875"/>
    </source>
</evidence>
<keyword evidence="2" id="KW-0131">Cell cycle</keyword>
<feature type="domain" description="Mur ligase C-terminal" evidence="3">
    <location>
        <begin position="301"/>
        <end position="433"/>
    </location>
</feature>
<dbReference type="GO" id="GO:0051301">
    <property type="term" value="P:cell division"/>
    <property type="evidence" value="ECO:0007669"/>
    <property type="project" value="UniProtKB-KW"/>
</dbReference>
<dbReference type="Pfam" id="PF08245">
    <property type="entry name" value="Mur_ligase_M"/>
    <property type="match status" value="2"/>
</dbReference>
<dbReference type="Proteomes" id="UP000034137">
    <property type="component" value="Unassembled WGS sequence"/>
</dbReference>
<comment type="similarity">
    <text evidence="1">Belongs to the MurCDEF family. MurE subfamily.</text>
</comment>
<dbReference type="EMBL" id="LBXO01000017">
    <property type="protein sequence ID" value="KKR32973.1"/>
    <property type="molecule type" value="Genomic_DNA"/>
</dbReference>
<evidence type="ECO:0000256" key="2">
    <source>
        <dbReference type="RuleBase" id="RU004135"/>
    </source>
</evidence>
<keyword evidence="2" id="KW-0961">Cell wall biogenesis/degradation</keyword>
<organism evidence="5 6">
    <name type="scientific">Candidatus Falkowbacteria bacterium GW2011_GWF2_39_8</name>
    <dbReference type="NCBI Taxonomy" id="1618642"/>
    <lineage>
        <taxon>Bacteria</taxon>
        <taxon>Candidatus Falkowiibacteriota</taxon>
    </lineage>
</organism>
<dbReference type="AlphaFoldDB" id="A0A0G0PYJ6"/>
<dbReference type="GO" id="GO:0005524">
    <property type="term" value="F:ATP binding"/>
    <property type="evidence" value="ECO:0007669"/>
    <property type="project" value="InterPro"/>
</dbReference>
<dbReference type="InterPro" id="IPR004101">
    <property type="entry name" value="Mur_ligase_C"/>
</dbReference>
<evidence type="ECO:0000256" key="1">
    <source>
        <dbReference type="ARBA" id="ARBA00005898"/>
    </source>
</evidence>
<dbReference type="GO" id="GO:0016881">
    <property type="term" value="F:acid-amino acid ligase activity"/>
    <property type="evidence" value="ECO:0007669"/>
    <property type="project" value="InterPro"/>
</dbReference>
<sequence>MNKLLYIIKKIIPSKLFKRLQPAYHFLLAWFAGAIYRWPSEKLIIIGVTGTTGKTTSTFLIAKTLKNIGYKVGYTSTAMFNDGKKEWLNDKKMTMAGRFFTQSILNKMVKNGCQYAVVETTSEGIRQFRHRFINYDILVFTGLYPEHIESHGGFENYKAAKGQLFAHLKNCKTKYADDSKKIIKIDGDIKKLNLNRVKKSLIVNLDDEYAEYFLNFWAEEKSGFTQGFKKNIQEVKAMTYGEIFTRPDGISFAADKTKINLKLLGEFNAGNAMTAIGVAKAQGVLMEKIKQGIEKITGVPGRLEMINLGQDFTVIVDYSFEPNAFTKLYETINLLPHNQIIHVFGGTGGGRDVSRRPILGRIAGEKADIVIATNEDPYDENPEIIVDQVIVGAEKGGKIMNQNLFKVMDRREAIAKAVDLAKKDDIVLITGKGSEQLMCLANDQKIPWDDRKVASEEIETKLAKIK</sequence>
<dbReference type="NCBIfam" id="TIGR01085">
    <property type="entry name" value="murE"/>
    <property type="match status" value="1"/>
</dbReference>
<dbReference type="GO" id="GO:0071555">
    <property type="term" value="P:cell wall organization"/>
    <property type="evidence" value="ECO:0007669"/>
    <property type="project" value="UniProtKB-KW"/>
</dbReference>
<dbReference type="Pfam" id="PF02875">
    <property type="entry name" value="Mur_ligase_C"/>
    <property type="match status" value="1"/>
</dbReference>